<organism evidence="1 2">
    <name type="scientific">Dacryopinax primogenitus (strain DJM 731)</name>
    <name type="common">Brown rot fungus</name>
    <dbReference type="NCBI Taxonomy" id="1858805"/>
    <lineage>
        <taxon>Eukaryota</taxon>
        <taxon>Fungi</taxon>
        <taxon>Dikarya</taxon>
        <taxon>Basidiomycota</taxon>
        <taxon>Agaricomycotina</taxon>
        <taxon>Dacrymycetes</taxon>
        <taxon>Dacrymycetales</taxon>
        <taxon>Dacrymycetaceae</taxon>
        <taxon>Dacryopinax</taxon>
    </lineage>
</organism>
<protein>
    <submittedName>
        <fullName evidence="1">Uncharacterized protein</fullName>
    </submittedName>
</protein>
<gene>
    <name evidence="1" type="ORF">DACRYDRAFT_20845</name>
</gene>
<dbReference type="GeneID" id="63687172"/>
<evidence type="ECO:0000313" key="2">
    <source>
        <dbReference type="Proteomes" id="UP000030653"/>
    </source>
</evidence>
<dbReference type="AlphaFoldDB" id="M5G243"/>
<dbReference type="RefSeq" id="XP_040631155.1">
    <property type="nucleotide sequence ID" value="XM_040772110.1"/>
</dbReference>
<accession>M5G243</accession>
<dbReference type="EMBL" id="JH795858">
    <property type="protein sequence ID" value="EJU04261.1"/>
    <property type="molecule type" value="Genomic_DNA"/>
</dbReference>
<reference evidence="1 2" key="1">
    <citation type="journal article" date="2012" name="Science">
        <title>The Paleozoic origin of enzymatic lignin decomposition reconstructed from 31 fungal genomes.</title>
        <authorList>
            <person name="Floudas D."/>
            <person name="Binder M."/>
            <person name="Riley R."/>
            <person name="Barry K."/>
            <person name="Blanchette R.A."/>
            <person name="Henrissat B."/>
            <person name="Martinez A.T."/>
            <person name="Otillar R."/>
            <person name="Spatafora J.W."/>
            <person name="Yadav J.S."/>
            <person name="Aerts A."/>
            <person name="Benoit I."/>
            <person name="Boyd A."/>
            <person name="Carlson A."/>
            <person name="Copeland A."/>
            <person name="Coutinho P.M."/>
            <person name="de Vries R.P."/>
            <person name="Ferreira P."/>
            <person name="Findley K."/>
            <person name="Foster B."/>
            <person name="Gaskell J."/>
            <person name="Glotzer D."/>
            <person name="Gorecki P."/>
            <person name="Heitman J."/>
            <person name="Hesse C."/>
            <person name="Hori C."/>
            <person name="Igarashi K."/>
            <person name="Jurgens J.A."/>
            <person name="Kallen N."/>
            <person name="Kersten P."/>
            <person name="Kohler A."/>
            <person name="Kuees U."/>
            <person name="Kumar T.K.A."/>
            <person name="Kuo A."/>
            <person name="LaButti K."/>
            <person name="Larrondo L.F."/>
            <person name="Lindquist E."/>
            <person name="Ling A."/>
            <person name="Lombard V."/>
            <person name="Lucas S."/>
            <person name="Lundell T."/>
            <person name="Martin R."/>
            <person name="McLaughlin D.J."/>
            <person name="Morgenstern I."/>
            <person name="Morin E."/>
            <person name="Murat C."/>
            <person name="Nagy L.G."/>
            <person name="Nolan M."/>
            <person name="Ohm R.A."/>
            <person name="Patyshakuliyeva A."/>
            <person name="Rokas A."/>
            <person name="Ruiz-Duenas F.J."/>
            <person name="Sabat G."/>
            <person name="Salamov A."/>
            <person name="Samejima M."/>
            <person name="Schmutz J."/>
            <person name="Slot J.C."/>
            <person name="St John F."/>
            <person name="Stenlid J."/>
            <person name="Sun H."/>
            <person name="Sun S."/>
            <person name="Syed K."/>
            <person name="Tsang A."/>
            <person name="Wiebenga A."/>
            <person name="Young D."/>
            <person name="Pisabarro A."/>
            <person name="Eastwood D.C."/>
            <person name="Martin F."/>
            <person name="Cullen D."/>
            <person name="Grigoriev I.V."/>
            <person name="Hibbett D.S."/>
        </authorList>
    </citation>
    <scope>NUCLEOTIDE SEQUENCE [LARGE SCALE GENOMIC DNA]</scope>
    <source>
        <strain evidence="1 2">DJM-731 SS1</strain>
    </source>
</reference>
<name>M5G243_DACPD</name>
<sequence>MLLLLLKGLMLLTLLLLKGLMLLTLMGLSLMLLTALQGPRLILLQKNTRRSQSRSQSCSLCPWPSLSLSLPSSVSL</sequence>
<proteinExistence type="predicted"/>
<keyword evidence="2" id="KW-1185">Reference proteome</keyword>
<dbReference type="HOGENOM" id="CLU_2654453_0_0_1"/>
<evidence type="ECO:0000313" key="1">
    <source>
        <dbReference type="EMBL" id="EJU04261.1"/>
    </source>
</evidence>
<dbReference type="Proteomes" id="UP000030653">
    <property type="component" value="Unassembled WGS sequence"/>
</dbReference>